<evidence type="ECO:0000313" key="3">
    <source>
        <dbReference type="EMBL" id="KOO25381.1"/>
    </source>
</evidence>
<name>A0A0M0JFL0_9EUKA</name>
<reference evidence="4" key="1">
    <citation type="journal article" date="2015" name="PLoS Genet.">
        <title>Genome Sequence and Transcriptome Analyses of Chrysochromulina tobin: Metabolic Tools for Enhanced Algal Fitness in the Prominent Order Prymnesiales (Haptophyceae).</title>
        <authorList>
            <person name="Hovde B.T."/>
            <person name="Deodato C.R."/>
            <person name="Hunsperger H.M."/>
            <person name="Ryken S.A."/>
            <person name="Yost W."/>
            <person name="Jha R.K."/>
            <person name="Patterson J."/>
            <person name="Monnat R.J. Jr."/>
            <person name="Barlow S.B."/>
            <person name="Starkenburg S.R."/>
            <person name="Cattolico R.A."/>
        </authorList>
    </citation>
    <scope>NUCLEOTIDE SEQUENCE</scope>
    <source>
        <strain evidence="4">CCMP291</strain>
    </source>
</reference>
<gene>
    <name evidence="3" type="ORF">Ctob_008959</name>
</gene>
<dbReference type="InterPro" id="IPR011992">
    <property type="entry name" value="EF-hand-dom_pair"/>
</dbReference>
<feature type="compositionally biased region" description="Low complexity" evidence="2">
    <location>
        <begin position="159"/>
        <end position="168"/>
    </location>
</feature>
<dbReference type="EMBL" id="JWZX01002981">
    <property type="protein sequence ID" value="KOO25381.1"/>
    <property type="molecule type" value="Genomic_DNA"/>
</dbReference>
<proteinExistence type="predicted"/>
<feature type="region of interest" description="Disordered" evidence="2">
    <location>
        <begin position="131"/>
        <end position="178"/>
    </location>
</feature>
<dbReference type="AlphaFoldDB" id="A0A0M0JFL0"/>
<organism evidence="3 4">
    <name type="scientific">Chrysochromulina tobinii</name>
    <dbReference type="NCBI Taxonomy" id="1460289"/>
    <lineage>
        <taxon>Eukaryota</taxon>
        <taxon>Haptista</taxon>
        <taxon>Haptophyta</taxon>
        <taxon>Prymnesiophyceae</taxon>
        <taxon>Prymnesiales</taxon>
        <taxon>Chrysochromulinaceae</taxon>
        <taxon>Chrysochromulina</taxon>
    </lineage>
</organism>
<dbReference type="SUPFAM" id="SSF47473">
    <property type="entry name" value="EF-hand"/>
    <property type="match status" value="1"/>
</dbReference>
<evidence type="ECO:0000256" key="1">
    <source>
        <dbReference type="ARBA" id="ARBA00022837"/>
    </source>
</evidence>
<dbReference type="PROSITE" id="PS00018">
    <property type="entry name" value="EF_HAND_1"/>
    <property type="match status" value="1"/>
</dbReference>
<comment type="caution">
    <text evidence="3">The sequence shown here is derived from an EMBL/GenBank/DDBJ whole genome shotgun (WGS) entry which is preliminary data.</text>
</comment>
<accession>A0A0M0JFL0</accession>
<keyword evidence="4" id="KW-1185">Reference proteome</keyword>
<sequence length="382" mass="40940">MLDALFGLARALEDRRQTWASAFTPYDRSGTGLVSLSDLLRVFRANGLAIQPQLLQRSLPNEGLAYRRVEQLATSAPQALQGLQSASTGTVHVGRRPLMAAQMPQLQTPTFGQTPQTFGYALPPPVAETPAFGGAYAHPSQRMDTGPNLAPPQYDQDDAPASAGAEASFGGGGNGAPSAEAIMRRRRLHRLLTERAHELRRSPREMWAELRPLHGLATLTGLNDGLGRLGLHLGDHDLNELVSALSSANPFVPSGPPVVTCDAWLAFFSAGESAPSLDDPNERRRRITLSRLLTQMQGSKACPPHQIAAWLARRDTQRTGRVSLADFCAGLRAHGVLLSDSDVGLAAVEIDPEGGGTSLAYQKLMVALNDVNPTKCPMPWAA</sequence>
<evidence type="ECO:0000256" key="2">
    <source>
        <dbReference type="SAM" id="MobiDB-lite"/>
    </source>
</evidence>
<protein>
    <submittedName>
        <fullName evidence="3">Uncharacterized protein</fullName>
    </submittedName>
</protein>
<dbReference type="Proteomes" id="UP000037460">
    <property type="component" value="Unassembled WGS sequence"/>
</dbReference>
<dbReference type="InterPro" id="IPR018247">
    <property type="entry name" value="EF_Hand_1_Ca_BS"/>
</dbReference>
<keyword evidence="1" id="KW-0106">Calcium</keyword>
<evidence type="ECO:0000313" key="4">
    <source>
        <dbReference type="Proteomes" id="UP000037460"/>
    </source>
</evidence>